<evidence type="ECO:0000313" key="2">
    <source>
        <dbReference type="Proteomes" id="UP001515641"/>
    </source>
</evidence>
<proteinExistence type="predicted"/>
<dbReference type="RefSeq" id="WP_166453682.1">
    <property type="nucleotide sequence ID" value="NZ_JAAOMA010000046.1"/>
</dbReference>
<comment type="caution">
    <text evidence="1">The sequence shown here is derived from an EMBL/GenBank/DDBJ whole genome shotgun (WGS) entry which is preliminary data.</text>
</comment>
<dbReference type="Gene3D" id="1.10.3600.10">
    <property type="entry name" value="Putative bacterial toxin ydaT"/>
    <property type="match status" value="1"/>
</dbReference>
<dbReference type="Proteomes" id="UP001515641">
    <property type="component" value="Unassembled WGS sequence"/>
</dbReference>
<dbReference type="EMBL" id="JAAOMA010000046">
    <property type="protein sequence ID" value="NHR07966.1"/>
    <property type="molecule type" value="Genomic_DNA"/>
</dbReference>
<dbReference type="InterPro" id="IPR037042">
    <property type="entry name" value="YdaT-like_sf"/>
</dbReference>
<gene>
    <name evidence="1" type="ORF">HA052_22515</name>
</gene>
<keyword evidence="2" id="KW-1185">Reference proteome</keyword>
<accession>A0ABX0LAL1</accession>
<evidence type="ECO:0000313" key="1">
    <source>
        <dbReference type="EMBL" id="NHR07966.1"/>
    </source>
</evidence>
<protein>
    <recommendedName>
        <fullName evidence="3">Bacterial toxin YdaT domain-containing protein</fullName>
    </recommendedName>
</protein>
<evidence type="ECO:0008006" key="3">
    <source>
        <dbReference type="Google" id="ProtNLM"/>
    </source>
</evidence>
<organism evidence="1 2">
    <name type="scientific">Chromobacterium fluminis</name>
    <dbReference type="NCBI Taxonomy" id="3044269"/>
    <lineage>
        <taxon>Bacteria</taxon>
        <taxon>Pseudomonadati</taxon>
        <taxon>Pseudomonadota</taxon>
        <taxon>Betaproteobacteria</taxon>
        <taxon>Neisseriales</taxon>
        <taxon>Chromobacteriaceae</taxon>
        <taxon>Chromobacterium</taxon>
    </lineage>
</organism>
<reference evidence="1 2" key="1">
    <citation type="submission" date="2020-03" db="EMBL/GenBank/DDBJ databases">
        <title>Draft genome sequence of environmentally isolated cultures.</title>
        <authorList>
            <person name="Wilson H.S."/>
            <person name="De Leon M.E."/>
        </authorList>
    </citation>
    <scope>NUCLEOTIDE SEQUENCE [LARGE SCALE GENOMIC DNA]</scope>
    <source>
        <strain evidence="1 2">HSC-31F16</strain>
    </source>
</reference>
<name>A0ABX0LAL1_9NEIS</name>
<sequence>MKIMQRVPHKTPIRILRDAFTTYRQRSDKSWEAVAAEFIERFDAMGLAHVLPFEFQRPGAGKDTARVMRTNGQRLNRWLEVETKATSQLPVELMQVALHALPVDLRLWAMTEIARPVGLDVALAKTQEASASHVELLTSLIKETGEGLTAFSMTVERPTLERLESALIELRESEAAHQEAIAAVLGCIAEESEKCRPESFKSAG</sequence>